<protein>
    <recommendedName>
        <fullName evidence="4">Zinc finger GRF-type domain-containing protein</fullName>
    </recommendedName>
</protein>
<reference evidence="2 3" key="1">
    <citation type="journal article" date="2023" name="Plants (Basel)">
        <title>Bridging the Gap: Combining Genomics and Transcriptomics Approaches to Understand Stylosanthes scabra, an Orphan Legume from the Brazilian Caatinga.</title>
        <authorList>
            <person name="Ferreira-Neto J.R.C."/>
            <person name="da Silva M.D."/>
            <person name="Binneck E."/>
            <person name="de Melo N.F."/>
            <person name="da Silva R.H."/>
            <person name="de Melo A.L.T.M."/>
            <person name="Pandolfi V."/>
            <person name="Bustamante F.O."/>
            <person name="Brasileiro-Vidal A.C."/>
            <person name="Benko-Iseppon A.M."/>
        </authorList>
    </citation>
    <scope>NUCLEOTIDE SEQUENCE [LARGE SCALE GENOMIC DNA]</scope>
    <source>
        <tissue evidence="2">Leaves</tissue>
    </source>
</reference>
<accession>A0ABU6UVP9</accession>
<name>A0ABU6UVP9_9FABA</name>
<evidence type="ECO:0000313" key="2">
    <source>
        <dbReference type="EMBL" id="MED6164098.1"/>
    </source>
</evidence>
<evidence type="ECO:0000256" key="1">
    <source>
        <dbReference type="SAM" id="MobiDB-lite"/>
    </source>
</evidence>
<dbReference type="Proteomes" id="UP001341840">
    <property type="component" value="Unassembled WGS sequence"/>
</dbReference>
<sequence>MTVMKPADLSVNAADLTDESRNGHMGAKHCRSVVTPLLHDYCEIRVSFPQIIRRIKEKPTMESEGVSSGSRRSAGSGRSERSSSTQGVFTAKVGDDRVGAALKCMCGVYAIQNLSRTAKNLNKLFFGCPFFKADLPHYKFFVWLNRHTAKLIKIGTREFEEEKGRCE</sequence>
<dbReference type="EMBL" id="JASCZI010122310">
    <property type="protein sequence ID" value="MED6164098.1"/>
    <property type="molecule type" value="Genomic_DNA"/>
</dbReference>
<comment type="caution">
    <text evidence="2">The sequence shown here is derived from an EMBL/GenBank/DDBJ whole genome shotgun (WGS) entry which is preliminary data.</text>
</comment>
<evidence type="ECO:0008006" key="4">
    <source>
        <dbReference type="Google" id="ProtNLM"/>
    </source>
</evidence>
<organism evidence="2 3">
    <name type="scientific">Stylosanthes scabra</name>
    <dbReference type="NCBI Taxonomy" id="79078"/>
    <lineage>
        <taxon>Eukaryota</taxon>
        <taxon>Viridiplantae</taxon>
        <taxon>Streptophyta</taxon>
        <taxon>Embryophyta</taxon>
        <taxon>Tracheophyta</taxon>
        <taxon>Spermatophyta</taxon>
        <taxon>Magnoliopsida</taxon>
        <taxon>eudicotyledons</taxon>
        <taxon>Gunneridae</taxon>
        <taxon>Pentapetalae</taxon>
        <taxon>rosids</taxon>
        <taxon>fabids</taxon>
        <taxon>Fabales</taxon>
        <taxon>Fabaceae</taxon>
        <taxon>Papilionoideae</taxon>
        <taxon>50 kb inversion clade</taxon>
        <taxon>dalbergioids sensu lato</taxon>
        <taxon>Dalbergieae</taxon>
        <taxon>Pterocarpus clade</taxon>
        <taxon>Stylosanthes</taxon>
    </lineage>
</organism>
<evidence type="ECO:0000313" key="3">
    <source>
        <dbReference type="Proteomes" id="UP001341840"/>
    </source>
</evidence>
<proteinExistence type="predicted"/>
<feature type="compositionally biased region" description="Low complexity" evidence="1">
    <location>
        <begin position="62"/>
        <end position="77"/>
    </location>
</feature>
<feature type="region of interest" description="Disordered" evidence="1">
    <location>
        <begin position="59"/>
        <end position="88"/>
    </location>
</feature>
<keyword evidence="3" id="KW-1185">Reference proteome</keyword>
<gene>
    <name evidence="2" type="ORF">PIB30_086445</name>
</gene>